<organism evidence="1 2">
    <name type="scientific">Hahella chejuensis (strain KCTC 2396)</name>
    <dbReference type="NCBI Taxonomy" id="349521"/>
    <lineage>
        <taxon>Bacteria</taxon>
        <taxon>Pseudomonadati</taxon>
        <taxon>Pseudomonadota</taxon>
        <taxon>Gammaproteobacteria</taxon>
        <taxon>Oceanospirillales</taxon>
        <taxon>Hahellaceae</taxon>
        <taxon>Hahella</taxon>
    </lineage>
</organism>
<proteinExistence type="predicted"/>
<dbReference type="eggNOG" id="COG3687">
    <property type="taxonomic scope" value="Bacteria"/>
</dbReference>
<dbReference type="HOGENOM" id="CLU_1076733_0_0_6"/>
<evidence type="ECO:0000313" key="2">
    <source>
        <dbReference type="Proteomes" id="UP000000238"/>
    </source>
</evidence>
<dbReference type="Pfam" id="PF10118">
    <property type="entry name" value="Metal_hydrol"/>
    <property type="match status" value="1"/>
</dbReference>
<evidence type="ECO:0000313" key="1">
    <source>
        <dbReference type="EMBL" id="ABC29899.1"/>
    </source>
</evidence>
<keyword evidence="2" id="KW-1185">Reference proteome</keyword>
<dbReference type="PANTHER" id="PTHR39456">
    <property type="entry name" value="METAL-DEPENDENT HYDROLASE"/>
    <property type="match status" value="1"/>
</dbReference>
<dbReference type="GO" id="GO:0016787">
    <property type="term" value="F:hydrolase activity"/>
    <property type="evidence" value="ECO:0007669"/>
    <property type="project" value="UniProtKB-KW"/>
</dbReference>
<dbReference type="OrthoDB" id="5727566at2"/>
<dbReference type="EMBL" id="CP000155">
    <property type="protein sequence ID" value="ABC29899.1"/>
    <property type="molecule type" value="Genomic_DNA"/>
</dbReference>
<dbReference type="RefSeq" id="WP_011396968.1">
    <property type="nucleotide sequence ID" value="NC_007645.1"/>
</dbReference>
<sequence>MKKRKLPTQVATSMNYKRIQSESFLSCWFLSYCLLVSSAERFIIRSAGDAMRDVDNAELKDNLKLCFFQEAQHARSHGAFSEGYFEQRPILRKFVKVNDFLNYGVIETLAPWKLKLSFAAAMEQLNAEIACFGLQRLSEISKEESFRQMLSWHFVEEIEHREHVYDLMQEKGVGQGARVLGMILVWWSFSFWITSGAALICGMQWRLLRQGGKDIRKQGVLLRLLRSAWRYCRKEYHPSVEKLPPEFFIYQKRVQVLE</sequence>
<accession>Q2SHH5</accession>
<dbReference type="STRING" id="349521.HCH_03135"/>
<dbReference type="PANTHER" id="PTHR39456:SF1">
    <property type="entry name" value="METAL-DEPENDENT HYDROLASE"/>
    <property type="match status" value="1"/>
</dbReference>
<name>Q2SHH5_HAHCH</name>
<protein>
    <submittedName>
        <fullName evidence="1">Predicted metal-dependent hydrolase</fullName>
    </submittedName>
</protein>
<dbReference type="AlphaFoldDB" id="Q2SHH5"/>
<gene>
    <name evidence="1" type="ordered locus">HCH_03135</name>
</gene>
<dbReference type="Proteomes" id="UP000000238">
    <property type="component" value="Chromosome"/>
</dbReference>
<reference evidence="1 2" key="1">
    <citation type="journal article" date="2005" name="Nucleic Acids Res.">
        <title>Genomic blueprint of Hahella chejuensis, a marine microbe producing an algicidal agent.</title>
        <authorList>
            <person name="Jeong H."/>
            <person name="Yim J.H."/>
            <person name="Lee C."/>
            <person name="Choi S.-H."/>
            <person name="Park Y.K."/>
            <person name="Yoon S.H."/>
            <person name="Hur C.-G."/>
            <person name="Kang H.-Y."/>
            <person name="Kim D."/>
            <person name="Lee H.H."/>
            <person name="Park K.H."/>
            <person name="Park S.-H."/>
            <person name="Park H.-S."/>
            <person name="Lee H.K."/>
            <person name="Oh T.K."/>
            <person name="Kim J.F."/>
        </authorList>
    </citation>
    <scope>NUCLEOTIDE SEQUENCE [LARGE SCALE GENOMIC DNA]</scope>
    <source>
        <strain evidence="1 2">KCTC 2396</strain>
    </source>
</reference>
<keyword evidence="1" id="KW-0378">Hydrolase</keyword>
<dbReference type="InterPro" id="IPR016516">
    <property type="entry name" value="UCP07580"/>
</dbReference>
<dbReference type="KEGG" id="hch:HCH_03135"/>